<dbReference type="EMBL" id="OC919592">
    <property type="protein sequence ID" value="CAD7651607.1"/>
    <property type="molecule type" value="Genomic_DNA"/>
</dbReference>
<evidence type="ECO:0000256" key="3">
    <source>
        <dbReference type="ARBA" id="ARBA00022692"/>
    </source>
</evidence>
<comment type="similarity">
    <text evidence="2 6">Belongs to the anoctamin family.</text>
</comment>
<feature type="transmembrane region" description="Helical" evidence="6">
    <location>
        <begin position="458"/>
        <end position="483"/>
    </location>
</feature>
<gene>
    <name evidence="8" type="ORF">ONB1V03_LOCUS8383</name>
</gene>
<keyword evidence="5 6" id="KW-0472">Membrane</keyword>
<evidence type="ECO:0000256" key="6">
    <source>
        <dbReference type="RuleBase" id="RU280814"/>
    </source>
</evidence>
<comment type="subcellular location">
    <subcellularLocation>
        <location evidence="1 6">Membrane</location>
        <topology evidence="1 6">Multi-pass membrane protein</topology>
    </subcellularLocation>
</comment>
<dbReference type="EMBL" id="CAJPVJ010004767">
    <property type="protein sequence ID" value="CAG2168899.1"/>
    <property type="molecule type" value="Genomic_DNA"/>
</dbReference>
<evidence type="ECO:0000259" key="7">
    <source>
        <dbReference type="Pfam" id="PF04547"/>
    </source>
</evidence>
<protein>
    <recommendedName>
        <fullName evidence="6">Anoctamin</fullName>
    </recommendedName>
</protein>
<organism evidence="8">
    <name type="scientific">Oppiella nova</name>
    <dbReference type="NCBI Taxonomy" id="334625"/>
    <lineage>
        <taxon>Eukaryota</taxon>
        <taxon>Metazoa</taxon>
        <taxon>Ecdysozoa</taxon>
        <taxon>Arthropoda</taxon>
        <taxon>Chelicerata</taxon>
        <taxon>Arachnida</taxon>
        <taxon>Acari</taxon>
        <taxon>Acariformes</taxon>
        <taxon>Sarcoptiformes</taxon>
        <taxon>Oribatida</taxon>
        <taxon>Brachypylina</taxon>
        <taxon>Oppioidea</taxon>
        <taxon>Oppiidae</taxon>
        <taxon>Oppiella</taxon>
    </lineage>
</organism>
<sequence>MWKRYSARITYRWDLSNFDAVEEYPRPEYLARLSNVSTKKLNVITRMYEPYIPFWRRQLPYTILSVSVVLLLIMVALGAVMSVIVYRGSIRGALSIKRSYDTTKGTFELGFIQKYSSIITASTAAALNLILILILNQIYSRIAYYLTELEMPRTQTEFDNSLTLKMFVLQFINYYSSLLYIAFFKGRFIGTPGEFDDESLTQEECGTGVQRTHGDGNPGIYFKCLSLTHITGGCLLELAIQLAIIMVGKQAFNALMEMGTPVFKRFWKRWRYRKEDSIETMNVPQWEDDYVLANWGPTSLFYEYLEMVIQFGFVTIFVSAFPLAPLFALINNIFEIRLDARKMILAFKRPVAQRVKNIGIWYRILDSIGKLSVITNALIIAFTTEFVPRMFYYMENGSLYHYTNSTLSFFNAKEANHHLKLGVDNSTLTNCVYGDYREPPWAEQSRIYKPTAYYWRLLAVRLAFVVIFENVIASLTSLMRWVIPDVPQQLRQQMRQHAYLTNELIIQQEYKRAKELRSAGKQHSVVTIDEPQLTKRIPSAKDHIDM</sequence>
<feature type="transmembrane region" description="Helical" evidence="6">
    <location>
        <begin position="63"/>
        <end position="86"/>
    </location>
</feature>
<evidence type="ECO:0000313" key="9">
    <source>
        <dbReference type="Proteomes" id="UP000728032"/>
    </source>
</evidence>
<dbReference type="GO" id="GO:0005886">
    <property type="term" value="C:plasma membrane"/>
    <property type="evidence" value="ECO:0007669"/>
    <property type="project" value="TreeGrafter"/>
</dbReference>
<dbReference type="InterPro" id="IPR049452">
    <property type="entry name" value="Anoctamin_TM"/>
</dbReference>
<dbReference type="Proteomes" id="UP000728032">
    <property type="component" value="Unassembled WGS sequence"/>
</dbReference>
<evidence type="ECO:0000256" key="4">
    <source>
        <dbReference type="ARBA" id="ARBA00022989"/>
    </source>
</evidence>
<keyword evidence="4 6" id="KW-1133">Transmembrane helix</keyword>
<comment type="caution">
    <text evidence="6">Lacks conserved residue(s) required for the propagation of feature annotation.</text>
</comment>
<evidence type="ECO:0000256" key="5">
    <source>
        <dbReference type="ARBA" id="ARBA00023136"/>
    </source>
</evidence>
<feature type="domain" description="Anoctamin transmembrane" evidence="7">
    <location>
        <begin position="1"/>
        <end position="497"/>
    </location>
</feature>
<dbReference type="OrthoDB" id="296386at2759"/>
<keyword evidence="3 6" id="KW-0812">Transmembrane</keyword>
<accession>A0A7R9M111</accession>
<feature type="transmembrane region" description="Helical" evidence="6">
    <location>
        <begin position="162"/>
        <end position="183"/>
    </location>
</feature>
<dbReference type="PANTHER" id="PTHR12308:SF83">
    <property type="entry name" value="ANOCTAMIN"/>
    <property type="match status" value="1"/>
</dbReference>
<feature type="transmembrane region" description="Helical" evidence="6">
    <location>
        <begin position="307"/>
        <end position="334"/>
    </location>
</feature>
<evidence type="ECO:0000256" key="1">
    <source>
        <dbReference type="ARBA" id="ARBA00004141"/>
    </source>
</evidence>
<dbReference type="InterPro" id="IPR007632">
    <property type="entry name" value="Anoctamin"/>
</dbReference>
<dbReference type="Pfam" id="PF04547">
    <property type="entry name" value="Anoctamin"/>
    <property type="match status" value="1"/>
</dbReference>
<evidence type="ECO:0000256" key="2">
    <source>
        <dbReference type="ARBA" id="ARBA00009671"/>
    </source>
</evidence>
<dbReference type="AlphaFoldDB" id="A0A7R9M111"/>
<proteinExistence type="inferred from homology"/>
<dbReference type="GO" id="GO:0005254">
    <property type="term" value="F:chloride channel activity"/>
    <property type="evidence" value="ECO:0007669"/>
    <property type="project" value="TreeGrafter"/>
</dbReference>
<reference evidence="8" key="1">
    <citation type="submission" date="2020-11" db="EMBL/GenBank/DDBJ databases">
        <authorList>
            <person name="Tran Van P."/>
        </authorList>
    </citation>
    <scope>NUCLEOTIDE SEQUENCE</scope>
</reference>
<evidence type="ECO:0000313" key="8">
    <source>
        <dbReference type="EMBL" id="CAD7651607.1"/>
    </source>
</evidence>
<name>A0A7R9M111_9ACAR</name>
<feature type="transmembrane region" description="Helical" evidence="6">
    <location>
        <begin position="118"/>
        <end position="142"/>
    </location>
</feature>
<keyword evidence="9" id="KW-1185">Reference proteome</keyword>
<dbReference type="PANTHER" id="PTHR12308">
    <property type="entry name" value="ANOCTAMIN"/>
    <property type="match status" value="1"/>
</dbReference>